<keyword evidence="3" id="KW-1185">Reference proteome</keyword>
<evidence type="ECO:0000259" key="1">
    <source>
        <dbReference type="Pfam" id="PF12697"/>
    </source>
</evidence>
<accession>A0A7S9D5F7</accession>
<dbReference type="GO" id="GO:0016787">
    <property type="term" value="F:hydrolase activity"/>
    <property type="evidence" value="ECO:0007669"/>
    <property type="project" value="UniProtKB-KW"/>
</dbReference>
<dbReference type="RefSeq" id="WP_195800307.1">
    <property type="nucleotide sequence ID" value="NZ_CP061379.1"/>
</dbReference>
<dbReference type="GO" id="GO:0016020">
    <property type="term" value="C:membrane"/>
    <property type="evidence" value="ECO:0007669"/>
    <property type="project" value="TreeGrafter"/>
</dbReference>
<evidence type="ECO:0000313" key="3">
    <source>
        <dbReference type="Proteomes" id="UP000594621"/>
    </source>
</evidence>
<dbReference type="Gene3D" id="3.40.50.1820">
    <property type="entry name" value="alpha/beta hydrolase"/>
    <property type="match status" value="1"/>
</dbReference>
<dbReference type="InterPro" id="IPR050266">
    <property type="entry name" value="AB_hydrolase_sf"/>
</dbReference>
<proteinExistence type="predicted"/>
<dbReference type="PANTHER" id="PTHR43798:SF33">
    <property type="entry name" value="HYDROLASE, PUTATIVE (AFU_ORTHOLOGUE AFUA_2G14860)-RELATED"/>
    <property type="match status" value="1"/>
</dbReference>
<sequence length="230" mass="25391">MTGEAWLPVIEYVQSEWPGRWLAPDLPGHGRSCWGMPYGIGRFAAAVAELLCQAQPVYVLGHSMGAAVAVALASGWFGVDVKRAFALGIKLEWSREDLERSARRAVRPIRWFDDEIDAKKHYVKVSGLEGIVGSRSPMVSAGVVKEHEKWRLAADPRAHFVAAQPPNLLSVLDSRVSFAAGELDTFISPHELRQLQPDAAIFVGAHHNSHIEQPLAVWGWIFNQLQDVLG</sequence>
<dbReference type="SUPFAM" id="SSF53474">
    <property type="entry name" value="alpha/beta-Hydrolases"/>
    <property type="match status" value="1"/>
</dbReference>
<dbReference type="Pfam" id="PF12697">
    <property type="entry name" value="Abhydrolase_6"/>
    <property type="match status" value="1"/>
</dbReference>
<dbReference type="InterPro" id="IPR029058">
    <property type="entry name" value="AB_hydrolase_fold"/>
</dbReference>
<keyword evidence="2" id="KW-0378">Hydrolase</keyword>
<feature type="domain" description="AB hydrolase-1" evidence="1">
    <location>
        <begin position="3"/>
        <end position="217"/>
    </location>
</feature>
<dbReference type="KEGG" id="bcou:IC761_30260"/>
<gene>
    <name evidence="2" type="ORF">IC761_30260</name>
</gene>
<reference evidence="2 3" key="1">
    <citation type="submission" date="2020-09" db="EMBL/GenBank/DDBJ databases">
        <title>Complete genomes of bradyrhizobia occurring on native shrubby legumes in Australia.</title>
        <authorList>
            <person name="Lafay B."/>
        </authorList>
    </citation>
    <scope>NUCLEOTIDE SEQUENCE [LARGE SCALE GENOMIC DNA]</scope>
    <source>
        <strain evidence="2 3">BDV5040</strain>
    </source>
</reference>
<dbReference type="PANTHER" id="PTHR43798">
    <property type="entry name" value="MONOACYLGLYCEROL LIPASE"/>
    <property type="match status" value="1"/>
</dbReference>
<dbReference type="AlphaFoldDB" id="A0A7S9D5F7"/>
<protein>
    <submittedName>
        <fullName evidence="2">Alpha/beta hydrolase</fullName>
    </submittedName>
</protein>
<organism evidence="2 3">
    <name type="scientific">Bradyrhizobium commune</name>
    <dbReference type="NCBI Taxonomy" id="83627"/>
    <lineage>
        <taxon>Bacteria</taxon>
        <taxon>Pseudomonadati</taxon>
        <taxon>Pseudomonadota</taxon>
        <taxon>Alphaproteobacteria</taxon>
        <taxon>Hyphomicrobiales</taxon>
        <taxon>Nitrobacteraceae</taxon>
        <taxon>Bradyrhizobium</taxon>
    </lineage>
</organism>
<dbReference type="EMBL" id="CP061379">
    <property type="protein sequence ID" value="QPF90724.1"/>
    <property type="molecule type" value="Genomic_DNA"/>
</dbReference>
<name>A0A7S9D5F7_9BRAD</name>
<evidence type="ECO:0000313" key="2">
    <source>
        <dbReference type="EMBL" id="QPF90724.1"/>
    </source>
</evidence>
<dbReference type="Proteomes" id="UP000594621">
    <property type="component" value="Chromosome"/>
</dbReference>
<dbReference type="InterPro" id="IPR000073">
    <property type="entry name" value="AB_hydrolase_1"/>
</dbReference>